<evidence type="ECO:0000256" key="1">
    <source>
        <dbReference type="ARBA" id="ARBA00008853"/>
    </source>
</evidence>
<evidence type="ECO:0000313" key="6">
    <source>
        <dbReference type="Proteomes" id="UP000472676"/>
    </source>
</evidence>
<dbReference type="InterPro" id="IPR011042">
    <property type="entry name" value="6-blade_b-propeller_TolB-like"/>
</dbReference>
<organism evidence="5 6">
    <name type="scientific">Solimonas terrae</name>
    <dbReference type="NCBI Taxonomy" id="1396819"/>
    <lineage>
        <taxon>Bacteria</taxon>
        <taxon>Pseudomonadati</taxon>
        <taxon>Pseudomonadota</taxon>
        <taxon>Gammaproteobacteria</taxon>
        <taxon>Nevskiales</taxon>
        <taxon>Nevskiaceae</taxon>
        <taxon>Solimonas</taxon>
    </lineage>
</organism>
<keyword evidence="3" id="KW-0479">Metal-binding</keyword>
<evidence type="ECO:0000313" key="5">
    <source>
        <dbReference type="EMBL" id="NGY05935.1"/>
    </source>
</evidence>
<dbReference type="Pfam" id="PF08450">
    <property type="entry name" value="SGL"/>
    <property type="match status" value="1"/>
</dbReference>
<dbReference type="GO" id="GO:0004341">
    <property type="term" value="F:gluconolactonase activity"/>
    <property type="evidence" value="ECO:0007669"/>
    <property type="project" value="TreeGrafter"/>
</dbReference>
<feature type="domain" description="SMP-30/Gluconolactonase/LRE-like region" evidence="4">
    <location>
        <begin position="18"/>
        <end position="257"/>
    </location>
</feature>
<feature type="binding site" evidence="3">
    <location>
        <position position="198"/>
    </location>
    <ligand>
        <name>a divalent metal cation</name>
        <dbReference type="ChEBI" id="CHEBI:60240"/>
    </ligand>
</feature>
<dbReference type="GO" id="GO:0019853">
    <property type="term" value="P:L-ascorbic acid biosynthetic process"/>
    <property type="evidence" value="ECO:0007669"/>
    <property type="project" value="TreeGrafter"/>
</dbReference>
<feature type="binding site" evidence="3">
    <location>
        <position position="101"/>
    </location>
    <ligand>
        <name>substrate</name>
    </ligand>
</feature>
<accession>A0A6M2BUL7</accession>
<dbReference type="PRINTS" id="PR01790">
    <property type="entry name" value="SMP30FAMILY"/>
</dbReference>
<gene>
    <name evidence="5" type="ORF">G7Y85_14265</name>
</gene>
<comment type="similarity">
    <text evidence="1">Belongs to the SMP-30/CGR1 family.</text>
</comment>
<dbReference type="RefSeq" id="WP_166258415.1">
    <property type="nucleotide sequence ID" value="NZ_JAAMOW010000007.1"/>
</dbReference>
<comment type="cofactor">
    <cofactor evidence="3">
        <name>Zn(2+)</name>
        <dbReference type="ChEBI" id="CHEBI:29105"/>
    </cofactor>
    <text evidence="3">Binds 1 divalent metal cation per subunit.</text>
</comment>
<evidence type="ECO:0000256" key="2">
    <source>
        <dbReference type="PIRSR" id="PIRSR605511-1"/>
    </source>
</evidence>
<dbReference type="EMBL" id="JAAMOW010000007">
    <property type="protein sequence ID" value="NGY05935.1"/>
    <property type="molecule type" value="Genomic_DNA"/>
</dbReference>
<dbReference type="InterPro" id="IPR013658">
    <property type="entry name" value="SGL"/>
</dbReference>
<sequence>MNTPASPFSCLWAVAATLGESPCWTQGSLWFVDIKGCRVHCFEESSGACHSWPAPADISFIVPDHVGQFIVGLPGMLARFSPKSGQFEPIVTVEPDQPHNRLNDACVDHRGQLWFGSMDNMERDSTGALYRWNGLAAPTCHDRDYAISNGPAFSPNGRHFYHTDTLRKVIYRFIVSDDHELLEKRPFIQIESGAGWPDGTTVDAEGCLWVAMYGTGSVRRYSPNGELLATFFLPCTNVTKLIFGGSDLLTAFVTTARQGLDMQTLRTEPLAGGVFSMRVKVPGLPVVPVRVPDTWR</sequence>
<dbReference type="InterPro" id="IPR005511">
    <property type="entry name" value="SMP-30"/>
</dbReference>
<dbReference type="Gene3D" id="2.120.10.30">
    <property type="entry name" value="TolB, C-terminal domain"/>
    <property type="match status" value="1"/>
</dbReference>
<feature type="binding site" evidence="3">
    <location>
        <position position="149"/>
    </location>
    <ligand>
        <name>a divalent metal cation</name>
        <dbReference type="ChEBI" id="CHEBI:60240"/>
    </ligand>
</feature>
<reference evidence="5 6" key="1">
    <citation type="journal article" date="2014" name="Int. J. Syst. Evol. Microbiol.">
        <title>Solimonas terrae sp. nov., isolated from soil.</title>
        <authorList>
            <person name="Kim S.J."/>
            <person name="Moon J.Y."/>
            <person name="Weon H.Y."/>
            <person name="Ahn J.H."/>
            <person name="Chen W.M."/>
            <person name="Kwon S.W."/>
        </authorList>
    </citation>
    <scope>NUCLEOTIDE SEQUENCE [LARGE SCALE GENOMIC DNA]</scope>
    <source>
        <strain evidence="5 6">KIS83-12</strain>
    </source>
</reference>
<protein>
    <submittedName>
        <fullName evidence="5">SMP-30/gluconolactonase/LRE family protein</fullName>
    </submittedName>
</protein>
<dbReference type="PANTHER" id="PTHR10907:SF47">
    <property type="entry name" value="REGUCALCIN"/>
    <property type="match status" value="1"/>
</dbReference>
<name>A0A6M2BUL7_9GAMM</name>
<comment type="caution">
    <text evidence="5">The sequence shown here is derived from an EMBL/GenBank/DDBJ whole genome shotgun (WGS) entry which is preliminary data.</text>
</comment>
<dbReference type="AlphaFoldDB" id="A0A6M2BUL7"/>
<dbReference type="SUPFAM" id="SSF63829">
    <property type="entry name" value="Calcium-dependent phosphotriesterase"/>
    <property type="match status" value="1"/>
</dbReference>
<feature type="binding site" evidence="3">
    <location>
        <position position="20"/>
    </location>
    <ligand>
        <name>a divalent metal cation</name>
        <dbReference type="ChEBI" id="CHEBI:60240"/>
    </ligand>
</feature>
<proteinExistence type="inferred from homology"/>
<dbReference type="PANTHER" id="PTHR10907">
    <property type="entry name" value="REGUCALCIN"/>
    <property type="match status" value="1"/>
</dbReference>
<evidence type="ECO:0000259" key="4">
    <source>
        <dbReference type="Pfam" id="PF08450"/>
    </source>
</evidence>
<feature type="binding site" evidence="3">
    <location>
        <position position="103"/>
    </location>
    <ligand>
        <name>substrate</name>
    </ligand>
</feature>
<feature type="active site" description="Proton donor/acceptor" evidence="2">
    <location>
        <position position="198"/>
    </location>
</feature>
<dbReference type="Proteomes" id="UP000472676">
    <property type="component" value="Unassembled WGS sequence"/>
</dbReference>
<keyword evidence="6" id="KW-1185">Reference proteome</keyword>
<keyword evidence="3" id="KW-0862">Zinc</keyword>
<dbReference type="GO" id="GO:0005509">
    <property type="term" value="F:calcium ion binding"/>
    <property type="evidence" value="ECO:0007669"/>
    <property type="project" value="TreeGrafter"/>
</dbReference>
<evidence type="ECO:0000256" key="3">
    <source>
        <dbReference type="PIRSR" id="PIRSR605511-2"/>
    </source>
</evidence>